<organism evidence="1">
    <name type="scientific">uncultured marine virus</name>
    <dbReference type="NCBI Taxonomy" id="186617"/>
    <lineage>
        <taxon>Viruses</taxon>
        <taxon>environmental samples</taxon>
    </lineage>
</organism>
<reference evidence="1" key="2">
    <citation type="submission" date="2015-03" db="EMBL/GenBank/DDBJ databases">
        <authorList>
            <person name="Chow C.-E.T."/>
            <person name="Winget D.M."/>
            <person name="White R.A.III."/>
            <person name="Hallam S.J."/>
            <person name="Suttle C.A."/>
        </authorList>
    </citation>
    <scope>NUCLEOTIDE SEQUENCE</scope>
    <source>
        <strain evidence="1">Anoxic2_1</strain>
    </source>
</reference>
<sequence length="164" mass="18493">MPPVLRPRMFSIRSCLFPPSHSHFAHRALDCRVNLFLRHWSSTFDLKRRLGLRGGHCRQNLRQRPCARLCSVCQLDALRQPSLTSRNVHYSLPPTSSMCRIISAATLLKASARGKIFSNVPSFFFAQAFWSRNRSSFAFCIAPHECFASATTVPLSVTTTPARA</sequence>
<proteinExistence type="predicted"/>
<protein>
    <submittedName>
        <fullName evidence="1">Uncharacterized protein</fullName>
    </submittedName>
</protein>
<reference evidence="1" key="1">
    <citation type="journal article" date="2015" name="Front. Microbiol.">
        <title>Combining genomic sequencing methods to explore viral diversity and reveal potential virus-host interactions.</title>
        <authorList>
            <person name="Chow C.E."/>
            <person name="Winget D.M."/>
            <person name="White R.A.III."/>
            <person name="Hallam S.J."/>
            <person name="Suttle C.A."/>
        </authorList>
    </citation>
    <scope>NUCLEOTIDE SEQUENCE</scope>
    <source>
        <strain evidence="1">Anoxic2_1</strain>
    </source>
</reference>
<accession>A0A0F7L6P1</accession>
<name>A0A0F7L6P1_9VIRU</name>
<dbReference type="EMBL" id="KR029585">
    <property type="protein sequence ID" value="AKH46686.1"/>
    <property type="molecule type" value="Genomic_DNA"/>
</dbReference>
<evidence type="ECO:0000313" key="1">
    <source>
        <dbReference type="EMBL" id="AKH46686.1"/>
    </source>
</evidence>